<dbReference type="Gramene" id="TraesJAG5A03G02584050.1">
    <property type="protein sequence ID" value="TraesJAG5A03G02584050.1.CDS1"/>
    <property type="gene ID" value="TraesJAG5A03G02584050"/>
</dbReference>
<dbReference type="Gramene" id="TraesLAC5A03G02536760.1">
    <property type="protein sequence ID" value="TraesLAC5A03G02536760.1.CDS1"/>
    <property type="gene ID" value="TraesLAC5A03G02536760"/>
</dbReference>
<dbReference type="InterPro" id="IPR002083">
    <property type="entry name" value="MATH/TRAF_dom"/>
</dbReference>
<dbReference type="InterPro" id="IPR008974">
    <property type="entry name" value="TRAF-like"/>
</dbReference>
<dbReference type="InterPro" id="IPR011333">
    <property type="entry name" value="SKP1/BTB/POZ_sf"/>
</dbReference>
<dbReference type="Gramene" id="TraesLDM5A03G02585910.1">
    <property type="protein sequence ID" value="TraesLDM5A03G02585910.1.CDS1"/>
    <property type="gene ID" value="TraesLDM5A03G02585910"/>
</dbReference>
<dbReference type="Pfam" id="PF00651">
    <property type="entry name" value="BTB"/>
    <property type="match status" value="1"/>
</dbReference>
<sequence>MAKRRKVTSAIVAEEERRTHVINIDGYSRTKELLKAGDCTTSIPFMVGDHNWVVKYYPNGNDKHGHISVYLVLDSAGGDGVKAKVTFSILDKGGEPVPAYIKVAPEHVFPYNGSDWGFGDFIKHEDLEGSVHLGGDSFRIKCDVAVKKIRSEETHANQFVVVPPSNLHRHLGELLKSKDGADVAFRVGGEIFSAHRSVLAARSPVFKAELFGTMRERSGDPIEIDDIEAGVFKSLLHFIYTDSLPETTREGTNEGVTQEDIATAGHLLVAADRYDIARLKLICEEILCNHIDSSMVATSLVLAEQHNYHGLKEACFEFLASPSNLEAMIVSDGYQHLKSSCPSLLRELIARLLPVELTAAKDIIRDI</sequence>
<dbReference type="Gramene" id="TraesKAR5A01G0030540.1">
    <property type="protein sequence ID" value="cds.TraesKAR5A01G0030540.1"/>
    <property type="gene ID" value="TraesKAR5A01G0030540"/>
</dbReference>
<name>A0A3B6KCH6_WHEAT</name>
<dbReference type="Gramene" id="TraesARI5A03G02623450.1">
    <property type="protein sequence ID" value="TraesARI5A03G02623450.1.CDS1"/>
    <property type="gene ID" value="TraesARI5A03G02623450"/>
</dbReference>
<organism evidence="5">
    <name type="scientific">Triticum aestivum</name>
    <name type="common">Wheat</name>
    <dbReference type="NCBI Taxonomy" id="4565"/>
    <lineage>
        <taxon>Eukaryota</taxon>
        <taxon>Viridiplantae</taxon>
        <taxon>Streptophyta</taxon>
        <taxon>Embryophyta</taxon>
        <taxon>Tracheophyta</taxon>
        <taxon>Spermatophyta</taxon>
        <taxon>Magnoliopsida</taxon>
        <taxon>Liliopsida</taxon>
        <taxon>Poales</taxon>
        <taxon>Poaceae</taxon>
        <taxon>BOP clade</taxon>
        <taxon>Pooideae</taxon>
        <taxon>Triticodae</taxon>
        <taxon>Triticeae</taxon>
        <taxon>Triticinae</taxon>
        <taxon>Triticum</taxon>
    </lineage>
</organism>
<dbReference type="OMA" id="KEACFAY"/>
<dbReference type="Gramene" id="TraesNOR5A03G02602150.1">
    <property type="protein sequence ID" value="TraesNOR5A03G02602150.1.CDS1"/>
    <property type="gene ID" value="TraesNOR5A03G02602150"/>
</dbReference>
<proteinExistence type="inferred from homology"/>
<dbReference type="CDD" id="cd18280">
    <property type="entry name" value="BTB_POZ_BPM_plant"/>
    <property type="match status" value="1"/>
</dbReference>
<dbReference type="Gramene" id="TraesCS5A02G047500.1">
    <property type="protein sequence ID" value="TraesCS5A02G047500.1.cds1"/>
    <property type="gene ID" value="TraesCS5A02G047500"/>
</dbReference>
<reference evidence="5" key="2">
    <citation type="submission" date="2018-10" db="UniProtKB">
        <authorList>
            <consortium name="EnsemblPlants"/>
        </authorList>
    </citation>
    <scope>IDENTIFICATION</scope>
</reference>
<dbReference type="PANTHER" id="PTHR26379:SF521">
    <property type="entry name" value="BTB DOMAIN-CONTAINING PROTEIN"/>
    <property type="match status" value="1"/>
</dbReference>
<keyword evidence="6" id="KW-1185">Reference proteome</keyword>
<dbReference type="InterPro" id="IPR056423">
    <property type="entry name" value="BACK_BPM_SPOP"/>
</dbReference>
<dbReference type="Proteomes" id="UP000019116">
    <property type="component" value="Chromosome 5A"/>
</dbReference>
<dbReference type="Gramene" id="TraesMAC5A03G02581300.1">
    <property type="protein sequence ID" value="TraesMAC5A03G02581300.1.CDS1"/>
    <property type="gene ID" value="TraesMAC5A03G02581300"/>
</dbReference>
<dbReference type="CDD" id="cd00121">
    <property type="entry name" value="MATH"/>
    <property type="match status" value="1"/>
</dbReference>
<dbReference type="SMR" id="A0A3B6KCH6"/>
<dbReference type="SUPFAM" id="SSF49599">
    <property type="entry name" value="TRAF domain-like"/>
    <property type="match status" value="1"/>
</dbReference>
<dbReference type="Gramene" id="TraesSTA5A03G02573830.1">
    <property type="protein sequence ID" value="TraesSTA5A03G02573830.1.CDS1"/>
    <property type="gene ID" value="TraesSTA5A03G02573830"/>
</dbReference>
<dbReference type="PANTHER" id="PTHR26379">
    <property type="entry name" value="BTB/POZ AND MATH DOMAIN-CONTAINING PROTEIN 1"/>
    <property type="match status" value="1"/>
</dbReference>
<dbReference type="Gene3D" id="1.25.40.420">
    <property type="match status" value="1"/>
</dbReference>
<reference evidence="5" key="1">
    <citation type="submission" date="2018-08" db="EMBL/GenBank/DDBJ databases">
        <authorList>
            <person name="Rossello M."/>
        </authorList>
    </citation>
    <scope>NUCLEOTIDE SEQUENCE [LARGE SCALE GENOMIC DNA]</scope>
    <source>
        <strain evidence="5">cv. Chinese Spring</strain>
    </source>
</reference>
<dbReference type="Gene3D" id="2.60.210.10">
    <property type="entry name" value="Apoptosis, Tumor Necrosis Factor Receptor Associated Protein 2, Chain A"/>
    <property type="match status" value="1"/>
</dbReference>
<dbReference type="Gramene" id="TraesCAD_scaffold_105428_01G000100.1">
    <property type="protein sequence ID" value="TraesCAD_scaffold_105428_01G000100.1"/>
    <property type="gene ID" value="TraesCAD_scaffold_105428_01G000100"/>
</dbReference>
<dbReference type="PROSITE" id="PS50144">
    <property type="entry name" value="MATH"/>
    <property type="match status" value="1"/>
</dbReference>
<feature type="domain" description="BTB" evidence="3">
    <location>
        <begin position="181"/>
        <end position="248"/>
    </location>
</feature>
<accession>A0A3B6KCH6</accession>
<dbReference type="SMART" id="SM00225">
    <property type="entry name" value="BTB"/>
    <property type="match status" value="1"/>
</dbReference>
<evidence type="ECO:0008006" key="7">
    <source>
        <dbReference type="Google" id="ProtNLM"/>
    </source>
</evidence>
<dbReference type="GO" id="GO:0016567">
    <property type="term" value="P:protein ubiquitination"/>
    <property type="evidence" value="ECO:0007669"/>
    <property type="project" value="InterPro"/>
</dbReference>
<dbReference type="EnsemblPlants" id="TraesCS5A02G047500.1">
    <property type="protein sequence ID" value="TraesCS5A02G047500.1.cds1"/>
    <property type="gene ID" value="TraesCS5A02G047500"/>
</dbReference>
<dbReference type="Gramene" id="TraesPARA_EIv1.0_1615220.1">
    <property type="protein sequence ID" value="TraesPARA_EIv1.0_1615220.1.CDS1"/>
    <property type="gene ID" value="TraesPARA_EIv1.0_1615220"/>
</dbReference>
<dbReference type="Pfam" id="PF22486">
    <property type="entry name" value="MATH_2"/>
    <property type="match status" value="1"/>
</dbReference>
<evidence type="ECO:0000256" key="1">
    <source>
        <dbReference type="ARBA" id="ARBA00004906"/>
    </source>
</evidence>
<dbReference type="Gene3D" id="3.30.710.10">
    <property type="entry name" value="Potassium Channel Kv1.1, Chain A"/>
    <property type="match status" value="1"/>
</dbReference>
<evidence type="ECO:0000259" key="4">
    <source>
        <dbReference type="PROSITE" id="PS50144"/>
    </source>
</evidence>
<evidence type="ECO:0000259" key="3">
    <source>
        <dbReference type="PROSITE" id="PS50097"/>
    </source>
</evidence>
<dbReference type="PaxDb" id="4565-Traes_5AS_442368EF8.1"/>
<dbReference type="SMART" id="SM00061">
    <property type="entry name" value="MATH"/>
    <property type="match status" value="1"/>
</dbReference>
<dbReference type="Gramene" id="TraesCLE_scaffold_058664_01G000300.1">
    <property type="protein sequence ID" value="TraesCLE_scaffold_058664_01G000300.1"/>
    <property type="gene ID" value="TraesCLE_scaffold_058664_01G000300"/>
</dbReference>
<dbReference type="PROSITE" id="PS50097">
    <property type="entry name" value="BTB"/>
    <property type="match status" value="1"/>
</dbReference>
<evidence type="ECO:0000256" key="2">
    <source>
        <dbReference type="ARBA" id="ARBA00010846"/>
    </source>
</evidence>
<dbReference type="OrthoDB" id="585504at2759"/>
<evidence type="ECO:0000313" key="6">
    <source>
        <dbReference type="Proteomes" id="UP000019116"/>
    </source>
</evidence>
<dbReference type="SUPFAM" id="SSF54695">
    <property type="entry name" value="POZ domain"/>
    <property type="match status" value="1"/>
</dbReference>
<dbReference type="InterPro" id="IPR045005">
    <property type="entry name" value="BPM1-6"/>
</dbReference>
<dbReference type="Gramene" id="TraesROB_scaffold_007231_01G000300.1">
    <property type="protein sequence ID" value="TraesROB_scaffold_007231_01G000300.1"/>
    <property type="gene ID" value="TraesROB_scaffold_007231_01G000300"/>
</dbReference>
<dbReference type="Gramene" id="TraesWEE_scaffold_151019_01G000100.1">
    <property type="protein sequence ID" value="TraesWEE_scaffold_151019_01G000100.1"/>
    <property type="gene ID" value="TraesWEE_scaffold_151019_01G000100"/>
</dbReference>
<protein>
    <recommendedName>
        <fullName evidence="7">BTB domain-containing protein</fullName>
    </recommendedName>
</protein>
<comment type="pathway">
    <text evidence="1">Protein modification; protein ubiquitination.</text>
</comment>
<dbReference type="Gramene" id="TraesRN5A0100123200.1">
    <property type="protein sequence ID" value="TraesRN5A0100123200.1"/>
    <property type="gene ID" value="TraesRN5A0100123200"/>
</dbReference>
<evidence type="ECO:0000313" key="5">
    <source>
        <dbReference type="EnsemblPlants" id="TraesCS5A02G047500.1.cds1"/>
    </source>
</evidence>
<dbReference type="Pfam" id="PF24570">
    <property type="entry name" value="BACK_BPM_SPOP"/>
    <property type="match status" value="1"/>
</dbReference>
<dbReference type="Gramene" id="TraesCS5A03G0121000.1">
    <property type="protein sequence ID" value="TraesCS5A03G0121000.1.CDS1"/>
    <property type="gene ID" value="TraesCS5A03G0121000"/>
</dbReference>
<dbReference type="STRING" id="4565.A0A3B6KCH6"/>
<feature type="domain" description="MATH" evidence="4">
    <location>
        <begin position="17"/>
        <end position="144"/>
    </location>
</feature>
<comment type="similarity">
    <text evidence="2">Belongs to the Tdpoz family.</text>
</comment>
<dbReference type="AlphaFoldDB" id="A0A3B6KCH6"/>
<dbReference type="Gramene" id="TraesSYM5A03G02610670.1">
    <property type="protein sequence ID" value="TraesSYM5A03G02610670.1.CDS1"/>
    <property type="gene ID" value="TraesSYM5A03G02610670"/>
</dbReference>
<dbReference type="InterPro" id="IPR000210">
    <property type="entry name" value="BTB/POZ_dom"/>
</dbReference>